<dbReference type="InterPro" id="IPR019337">
    <property type="entry name" value="Telomere_length_regulation_dom"/>
</dbReference>
<dbReference type="PANTHER" id="PTHR15830:SF10">
    <property type="entry name" value="TELOMERE LENGTH REGULATION PROTEIN TEL2 HOMOLOG"/>
    <property type="match status" value="1"/>
</dbReference>
<evidence type="ECO:0000259" key="3">
    <source>
        <dbReference type="Pfam" id="PF10193"/>
    </source>
</evidence>
<dbReference type="GO" id="GO:0051879">
    <property type="term" value="F:Hsp90 protein binding"/>
    <property type="evidence" value="ECO:0007669"/>
    <property type="project" value="TreeGrafter"/>
</dbReference>
<comment type="similarity">
    <text evidence="1">Belongs to the TEL2 family.</text>
</comment>
<keyword evidence="5" id="KW-1185">Reference proteome</keyword>
<comment type="caution">
    <text evidence="4">The sequence shown here is derived from an EMBL/GenBank/DDBJ whole genome shotgun (WGS) entry which is preliminary data.</text>
</comment>
<dbReference type="OrthoDB" id="10258062at2759"/>
<dbReference type="EMBL" id="JNBR01002414">
    <property type="protein sequence ID" value="OQR82838.1"/>
    <property type="molecule type" value="Genomic_DNA"/>
</dbReference>
<dbReference type="Pfam" id="PF10193">
    <property type="entry name" value="Telomere_reg-2"/>
    <property type="match status" value="1"/>
</dbReference>
<evidence type="ECO:0000256" key="1">
    <source>
        <dbReference type="ARBA" id="ARBA00006133"/>
    </source>
</evidence>
<proteinExistence type="inferred from homology"/>
<dbReference type="Gene3D" id="1.25.40.720">
    <property type="entry name" value="Telomere length regulation protein 2, C-terminal domain"/>
    <property type="match status" value="1"/>
</dbReference>
<dbReference type="PANTHER" id="PTHR15830">
    <property type="entry name" value="TELOMERE LENGTH REGULATION PROTEIN TEL2 FAMILY MEMBER"/>
    <property type="match status" value="1"/>
</dbReference>
<organism evidence="4 5">
    <name type="scientific">Achlya hypogyna</name>
    <name type="common">Oomycete</name>
    <name type="synonym">Protoachlya hypogyna</name>
    <dbReference type="NCBI Taxonomy" id="1202772"/>
    <lineage>
        <taxon>Eukaryota</taxon>
        <taxon>Sar</taxon>
        <taxon>Stramenopiles</taxon>
        <taxon>Oomycota</taxon>
        <taxon>Saprolegniomycetes</taxon>
        <taxon>Saprolegniales</taxon>
        <taxon>Achlyaceae</taxon>
        <taxon>Achlya</taxon>
    </lineage>
</organism>
<dbReference type="InterPro" id="IPR038528">
    <property type="entry name" value="TEL2_C_sf"/>
</dbReference>
<protein>
    <submittedName>
        <fullName evidence="4">Telomere length regulation protein TEL2</fullName>
    </submittedName>
</protein>
<feature type="compositionally biased region" description="Acidic residues" evidence="2">
    <location>
        <begin position="456"/>
        <end position="476"/>
    </location>
</feature>
<dbReference type="AlphaFoldDB" id="A0A1V9YAY2"/>
<feature type="domain" description="Telomere length regulation protein conserved" evidence="3">
    <location>
        <begin position="501"/>
        <end position="608"/>
    </location>
</feature>
<evidence type="ECO:0000313" key="4">
    <source>
        <dbReference type="EMBL" id="OQR82838.1"/>
    </source>
</evidence>
<name>A0A1V9YAY2_ACHHY</name>
<sequence length="755" mass="81758">MAGTLEGWKDALAAAEASYDMDAVVALLAAENDLLLDNHKFIVEHVLIAVVPAWVTAPLDDVAALGALSIVPAVDALLSLATAKRGAHVRSLFLALVNVASQRQGPVRSHEMAVRQLTLFARGDGYACLFAEMLSTAKLVRLLQWLSDSCSTIVFNLQLPHTPRDFLPQHFYSEVAAAFLSHRGHSNVGVLGALLVPKLVRLGHASAFVPVWLRTEAAPDAHYPWLEVAASCPDVSTDGDGLPSSAYEGLFAHACRCPPPGVAIDWARLLPPAVRAHPIFQHVVTHKLVWQAKSPLPPAAMNALLAVLEGPEVADESPLETVVDQLVQRWSVGVTTDSDVDAGAARLLAAALARLAAREAAPKSLLERRRWIGPICKGINERMNAAIEGTRQSGMRVAVALSKILTPDSPLMFDDDDLPAEAVESADTDEGGAVREDSGMRPSVEVAAQSAIADPDELFDSDDEENGVPLDEDDAASEMSLEPYELSDDEVDETDGAAPMVYFLDVLEGLQQDDDRDRAELALRSLPALVRRRPYDLADMAVQLCKAVTRLDDAFQTPHFDALRKASLLGLALEAPAQSLPLLASQVFDHEKLFQVRLDILSVLGDAAPQVTNKATLSLYFYPLLLPLQAQLRADSLRPLEHVLMAHIFQTLAAVLEASGVHGTQTIPMATAYLELIWSQRMHEIPSVRRQVLFGLSRVLLVLPPFAWREAVERLDMQTTLAAYLSQLQQWDPDHGCRAAAKLLSTTVGTGALPP</sequence>
<feature type="region of interest" description="Disordered" evidence="2">
    <location>
        <begin position="456"/>
        <end position="477"/>
    </location>
</feature>
<evidence type="ECO:0000256" key="2">
    <source>
        <dbReference type="SAM" id="MobiDB-lite"/>
    </source>
</evidence>
<accession>A0A1V9YAY2</accession>
<dbReference type="GO" id="GO:0005829">
    <property type="term" value="C:cytosol"/>
    <property type="evidence" value="ECO:0007669"/>
    <property type="project" value="TreeGrafter"/>
</dbReference>
<dbReference type="InterPro" id="IPR051970">
    <property type="entry name" value="TEL2_Regulation"/>
</dbReference>
<feature type="region of interest" description="Disordered" evidence="2">
    <location>
        <begin position="423"/>
        <end position="442"/>
    </location>
</feature>
<dbReference type="SUPFAM" id="SSF48371">
    <property type="entry name" value="ARM repeat"/>
    <property type="match status" value="1"/>
</dbReference>
<dbReference type="Proteomes" id="UP000243579">
    <property type="component" value="Unassembled WGS sequence"/>
</dbReference>
<reference evidence="4 5" key="1">
    <citation type="journal article" date="2014" name="Genome Biol. Evol.">
        <title>The secreted proteins of Achlya hypogyna and Thraustotheca clavata identify the ancestral oomycete secretome and reveal gene acquisitions by horizontal gene transfer.</title>
        <authorList>
            <person name="Misner I."/>
            <person name="Blouin N."/>
            <person name="Leonard G."/>
            <person name="Richards T.A."/>
            <person name="Lane C.E."/>
        </authorList>
    </citation>
    <scope>NUCLEOTIDE SEQUENCE [LARGE SCALE GENOMIC DNA]</scope>
    <source>
        <strain evidence="4 5">ATCC 48635</strain>
    </source>
</reference>
<gene>
    <name evidence="4" type="ORF">ACHHYP_20773</name>
</gene>
<dbReference type="GO" id="GO:0051083">
    <property type="term" value="P:'de novo' cotranslational protein folding"/>
    <property type="evidence" value="ECO:0007669"/>
    <property type="project" value="TreeGrafter"/>
</dbReference>
<dbReference type="STRING" id="1202772.A0A1V9YAY2"/>
<dbReference type="GO" id="GO:0042162">
    <property type="term" value="F:telomeric DNA binding"/>
    <property type="evidence" value="ECO:0007669"/>
    <property type="project" value="TreeGrafter"/>
</dbReference>
<evidence type="ECO:0000313" key="5">
    <source>
        <dbReference type="Proteomes" id="UP000243579"/>
    </source>
</evidence>
<dbReference type="InterPro" id="IPR016024">
    <property type="entry name" value="ARM-type_fold"/>
</dbReference>